<accession>A0A256GZ00</accession>
<evidence type="ECO:0000313" key="3">
    <source>
        <dbReference type="Proteomes" id="UP000216363"/>
    </source>
</evidence>
<evidence type="ECO:0000313" key="2">
    <source>
        <dbReference type="EMBL" id="OYR32407.1"/>
    </source>
</evidence>
<dbReference type="Proteomes" id="UP000216363">
    <property type="component" value="Unassembled WGS sequence"/>
</dbReference>
<evidence type="ECO:0000256" key="1">
    <source>
        <dbReference type="SAM" id="MobiDB-lite"/>
    </source>
</evidence>
<gene>
    <name evidence="2" type="ORF">CES86_0063</name>
</gene>
<sequence length="103" mass="11234">MRALRRAAMRFVILWHLAFLSLSLFQQAGHWLEDHRVAAATITAFEWECGTEANVVVAARKLVPRRDVIDTGGTGLPTIGSDDASNTPLVRTGHSSPPPSRSV</sequence>
<proteinExistence type="predicted"/>
<comment type="caution">
    <text evidence="2">The sequence shown here is derived from an EMBL/GenBank/DDBJ whole genome shotgun (WGS) entry which is preliminary data.</text>
</comment>
<reference evidence="2 3" key="1">
    <citation type="submission" date="2017-07" db="EMBL/GenBank/DDBJ databases">
        <title>Draft genome of Ochrobactrum lupini type strain LUP21.</title>
        <authorList>
            <person name="Krzyzanowska D.M."/>
            <person name="Jafra S."/>
        </authorList>
    </citation>
    <scope>NUCLEOTIDE SEQUENCE [LARGE SCALE GENOMIC DNA]</scope>
    <source>
        <strain evidence="2 3">LUP21</strain>
    </source>
</reference>
<feature type="compositionally biased region" description="Polar residues" evidence="1">
    <location>
        <begin position="83"/>
        <end position="95"/>
    </location>
</feature>
<name>A0A256GZ00_9HYPH</name>
<dbReference type="AlphaFoldDB" id="A0A256GZ00"/>
<protein>
    <submittedName>
        <fullName evidence="2">Uncharacterized protein</fullName>
    </submittedName>
</protein>
<dbReference type="EMBL" id="NNRN01000029">
    <property type="protein sequence ID" value="OYR32407.1"/>
    <property type="molecule type" value="Genomic_DNA"/>
</dbReference>
<organism evidence="2 3">
    <name type="scientific">Brucella lupini</name>
    <dbReference type="NCBI Taxonomy" id="255457"/>
    <lineage>
        <taxon>Bacteria</taxon>
        <taxon>Pseudomonadati</taxon>
        <taxon>Pseudomonadota</taxon>
        <taxon>Alphaproteobacteria</taxon>
        <taxon>Hyphomicrobiales</taxon>
        <taxon>Brucellaceae</taxon>
        <taxon>Brucella/Ochrobactrum group</taxon>
        <taxon>Brucella</taxon>
    </lineage>
</organism>
<feature type="region of interest" description="Disordered" evidence="1">
    <location>
        <begin position="70"/>
        <end position="103"/>
    </location>
</feature>